<reference evidence="2" key="1">
    <citation type="journal article" date="2014" name="Nat. Commun.">
        <title>Genomic adaptations of the halophilic Dead Sea filamentous fungus Eurotium rubrum.</title>
        <authorList>
            <person name="Kis-Papo T."/>
            <person name="Weig A.R."/>
            <person name="Riley R."/>
            <person name="Persoh D."/>
            <person name="Salamov A."/>
            <person name="Sun H."/>
            <person name="Lipzen A."/>
            <person name="Wasser S.P."/>
            <person name="Rambold G."/>
            <person name="Grigoriev I.V."/>
            <person name="Nevo E."/>
        </authorList>
    </citation>
    <scope>NUCLEOTIDE SEQUENCE [LARGE SCALE GENOMIC DNA]</scope>
    <source>
        <strain evidence="2">CBS 135680</strain>
    </source>
</reference>
<dbReference type="RefSeq" id="XP_040634569.1">
    <property type="nucleotide sequence ID" value="XM_040787489.1"/>
</dbReference>
<evidence type="ECO:0000313" key="1">
    <source>
        <dbReference type="EMBL" id="EYE90879.1"/>
    </source>
</evidence>
<dbReference type="EMBL" id="KK088452">
    <property type="protein sequence ID" value="EYE90879.1"/>
    <property type="molecule type" value="Genomic_DNA"/>
</dbReference>
<accession>A0A017S2K6</accession>
<dbReference type="GeneID" id="63702613"/>
<protein>
    <submittedName>
        <fullName evidence="1">Uncharacterized protein</fullName>
    </submittedName>
</protein>
<gene>
    <name evidence="1" type="ORF">EURHEDRAFT_548719</name>
</gene>
<dbReference type="HOGENOM" id="CLU_013929_13_0_1"/>
<name>A0A017S2K6_ASPRC</name>
<dbReference type="Proteomes" id="UP000019804">
    <property type="component" value="Unassembled WGS sequence"/>
</dbReference>
<dbReference type="AlphaFoldDB" id="A0A017S2K6"/>
<organism evidence="1 2">
    <name type="scientific">Aspergillus ruber (strain CBS 135680)</name>
    <dbReference type="NCBI Taxonomy" id="1388766"/>
    <lineage>
        <taxon>Eukaryota</taxon>
        <taxon>Fungi</taxon>
        <taxon>Dikarya</taxon>
        <taxon>Ascomycota</taxon>
        <taxon>Pezizomycotina</taxon>
        <taxon>Eurotiomycetes</taxon>
        <taxon>Eurotiomycetidae</taxon>
        <taxon>Eurotiales</taxon>
        <taxon>Aspergillaceae</taxon>
        <taxon>Aspergillus</taxon>
        <taxon>Aspergillus subgen. Aspergillus</taxon>
    </lineage>
</organism>
<sequence>MQTKYGIEDADIYNFDKTGFMMGVILPSMVEPMSWMFHYPSRAPLQGVNADGWYILPFIILQGAYHLANWYSESNLPPEWVLGATHNGWTNNETGLE</sequence>
<proteinExistence type="predicted"/>
<dbReference type="OrthoDB" id="4324149at2759"/>
<keyword evidence="2" id="KW-1185">Reference proteome</keyword>
<evidence type="ECO:0000313" key="2">
    <source>
        <dbReference type="Proteomes" id="UP000019804"/>
    </source>
</evidence>